<dbReference type="EMBL" id="LAZR01047375">
    <property type="protein sequence ID" value="KKK94371.1"/>
    <property type="molecule type" value="Genomic_DNA"/>
</dbReference>
<name>A0A0F9CCE5_9ZZZZ</name>
<proteinExistence type="predicted"/>
<feature type="non-terminal residue" evidence="1">
    <location>
        <position position="169"/>
    </location>
</feature>
<evidence type="ECO:0000313" key="1">
    <source>
        <dbReference type="EMBL" id="KKK94371.1"/>
    </source>
</evidence>
<dbReference type="AlphaFoldDB" id="A0A0F9CCE5"/>
<sequence length="169" mass="19404">MRTLQKIKTPRGFVLCPVHYSLDSRKGLEWRRKERAKYGIEGLGQADWDREQEIDFRSQLGAPGYPAFSDLNLDSELYAYATLPLCLCCDFNVDPMGWEIAQIVGRKVHFVDEIKLAPASIDEMVREFRNKFPAHPAEIWVYGDSLGRGRKPQTAQSDYDLILLAFQGY</sequence>
<comment type="caution">
    <text evidence="1">The sequence shown here is derived from an EMBL/GenBank/DDBJ whole genome shotgun (WGS) entry which is preliminary data.</text>
</comment>
<reference evidence="1" key="1">
    <citation type="journal article" date="2015" name="Nature">
        <title>Complex archaea that bridge the gap between prokaryotes and eukaryotes.</title>
        <authorList>
            <person name="Spang A."/>
            <person name="Saw J.H."/>
            <person name="Jorgensen S.L."/>
            <person name="Zaremba-Niedzwiedzka K."/>
            <person name="Martijn J."/>
            <person name="Lind A.E."/>
            <person name="van Eijk R."/>
            <person name="Schleper C."/>
            <person name="Guy L."/>
            <person name="Ettema T.J."/>
        </authorList>
    </citation>
    <scope>NUCLEOTIDE SEQUENCE</scope>
</reference>
<gene>
    <name evidence="1" type="ORF">LCGC14_2683540</name>
</gene>
<organism evidence="1">
    <name type="scientific">marine sediment metagenome</name>
    <dbReference type="NCBI Taxonomy" id="412755"/>
    <lineage>
        <taxon>unclassified sequences</taxon>
        <taxon>metagenomes</taxon>
        <taxon>ecological metagenomes</taxon>
    </lineage>
</organism>
<protein>
    <submittedName>
        <fullName evidence="1">Uncharacterized protein</fullName>
    </submittedName>
</protein>
<accession>A0A0F9CCE5</accession>